<dbReference type="RefSeq" id="WP_268077287.1">
    <property type="nucleotide sequence ID" value="NZ_CP109967.1"/>
</dbReference>
<dbReference type="Pfam" id="PF00107">
    <property type="entry name" value="ADH_zinc_N"/>
    <property type="match status" value="1"/>
</dbReference>
<evidence type="ECO:0000256" key="1">
    <source>
        <dbReference type="ARBA" id="ARBA00023002"/>
    </source>
</evidence>
<evidence type="ECO:0000259" key="2">
    <source>
        <dbReference type="Pfam" id="PF00107"/>
    </source>
</evidence>
<reference evidence="4" key="1">
    <citation type="submission" date="2022-10" db="EMBL/GenBank/DDBJ databases">
        <title>Catenovulum adriacola sp. nov. isolated in the Harbour of Susak.</title>
        <authorList>
            <person name="Schoch T."/>
            <person name="Reich S.J."/>
            <person name="Stoeferle S."/>
            <person name="Flaiz M."/>
            <person name="Kazda M."/>
            <person name="Riedel C.U."/>
            <person name="Duerre P."/>
        </authorList>
    </citation>
    <scope>NUCLEOTIDE SEQUENCE</scope>
    <source>
        <strain evidence="4">TS8</strain>
        <plasmid evidence="4">pCadTS8_2</plasmid>
    </source>
</reference>
<dbReference type="SUPFAM" id="SSF51735">
    <property type="entry name" value="NAD(P)-binding Rossmann-fold domains"/>
    <property type="match status" value="1"/>
</dbReference>
<protein>
    <submittedName>
        <fullName evidence="4">Zinc-binding alcohol dehydrogenase family protein</fullName>
    </submittedName>
</protein>
<evidence type="ECO:0000259" key="3">
    <source>
        <dbReference type="Pfam" id="PF08240"/>
    </source>
</evidence>
<geneLocation type="plasmid" evidence="4 5">
    <name>pCadTS8_2</name>
</geneLocation>
<organism evidence="4 5">
    <name type="scientific">Catenovulum adriaticum</name>
    <dbReference type="NCBI Taxonomy" id="2984846"/>
    <lineage>
        <taxon>Bacteria</taxon>
        <taxon>Pseudomonadati</taxon>
        <taxon>Pseudomonadota</taxon>
        <taxon>Gammaproteobacteria</taxon>
        <taxon>Alteromonadales</taxon>
        <taxon>Alteromonadaceae</taxon>
        <taxon>Catenovulum</taxon>
    </lineage>
</organism>
<dbReference type="InterPro" id="IPR013154">
    <property type="entry name" value="ADH-like_N"/>
</dbReference>
<dbReference type="InterPro" id="IPR011032">
    <property type="entry name" value="GroES-like_sf"/>
</dbReference>
<keyword evidence="5" id="KW-1185">Reference proteome</keyword>
<evidence type="ECO:0000313" key="5">
    <source>
        <dbReference type="Proteomes" id="UP001163726"/>
    </source>
</evidence>
<dbReference type="PANTHER" id="PTHR43401">
    <property type="entry name" value="L-THREONINE 3-DEHYDROGENASE"/>
    <property type="match status" value="1"/>
</dbReference>
<dbReference type="InterPro" id="IPR013149">
    <property type="entry name" value="ADH-like_C"/>
</dbReference>
<dbReference type="Pfam" id="PF08240">
    <property type="entry name" value="ADH_N"/>
    <property type="match status" value="1"/>
</dbReference>
<proteinExistence type="predicted"/>
<accession>A0ABY7ATA9</accession>
<dbReference type="InterPro" id="IPR050129">
    <property type="entry name" value="Zn_alcohol_dh"/>
</dbReference>
<dbReference type="Proteomes" id="UP001163726">
    <property type="component" value="Plasmid pCadTS8_2"/>
</dbReference>
<dbReference type="Gene3D" id="3.90.180.10">
    <property type="entry name" value="Medium-chain alcohol dehydrogenases, catalytic domain"/>
    <property type="match status" value="1"/>
</dbReference>
<dbReference type="InterPro" id="IPR036291">
    <property type="entry name" value="NAD(P)-bd_dom_sf"/>
</dbReference>
<dbReference type="Gene3D" id="3.40.50.720">
    <property type="entry name" value="NAD(P)-binding Rossmann-like Domain"/>
    <property type="match status" value="1"/>
</dbReference>
<dbReference type="PANTHER" id="PTHR43401:SF3">
    <property type="entry name" value="L-GALACTONATE-5-DEHYDROGENASE"/>
    <property type="match status" value="1"/>
</dbReference>
<name>A0ABY7ATA9_9ALTE</name>
<dbReference type="SUPFAM" id="SSF50129">
    <property type="entry name" value="GroES-like"/>
    <property type="match status" value="1"/>
</dbReference>
<keyword evidence="1" id="KW-0560">Oxidoreductase</keyword>
<feature type="domain" description="Alcohol dehydrogenase-like N-terminal" evidence="3">
    <location>
        <begin position="23"/>
        <end position="129"/>
    </location>
</feature>
<dbReference type="CDD" id="cd08261">
    <property type="entry name" value="Zn_ADH7"/>
    <property type="match status" value="1"/>
</dbReference>
<keyword evidence="4" id="KW-0614">Plasmid</keyword>
<sequence length="337" mass="36100">MKSIVCLEPGKLESQSIDKPTPGAGEVLVKIKAIGICGTDIHAYGGNQPYFQYPRVLGHELSGVIESVPEGSDLKVGQAVYVIPYLSCGECVACRKGKTNCCSNIEVIGVHRDGGMCEYLSVPESAVVTAEGLEFSEMALIECLAIGAHAVRRAEISSDDTVLVLGAGPIGIGALQFSQVQGAKVIVSDLSEDKLKFCRDEFNVAGTVNGKSDVRAELEKLTDGDFPSVIIDCTGSVKAMQSAFYNLAHGGKIVFVSVVKADITFNDPEFHKRETTLLGSRNATKEDFEHVVSCMKDGSVKGHSIVTHKAKFDDMIELFPTWVNPETGVIKAVVELD</sequence>
<evidence type="ECO:0000313" key="4">
    <source>
        <dbReference type="EMBL" id="WAJ72488.1"/>
    </source>
</evidence>
<gene>
    <name evidence="4" type="ORF">OLW01_16730</name>
</gene>
<dbReference type="EMBL" id="CP109967">
    <property type="protein sequence ID" value="WAJ72488.1"/>
    <property type="molecule type" value="Genomic_DNA"/>
</dbReference>
<feature type="domain" description="Alcohol dehydrogenase-like C-terminal" evidence="2">
    <location>
        <begin position="169"/>
        <end position="295"/>
    </location>
</feature>